<accession>A0A9W8P4S3</accession>
<keyword evidence="3" id="KW-1185">Reference proteome</keyword>
<dbReference type="EMBL" id="JANVFU010000003">
    <property type="protein sequence ID" value="KAJ3747077.1"/>
    <property type="molecule type" value="Genomic_DNA"/>
</dbReference>
<dbReference type="AlphaFoldDB" id="A0A9W8P4S3"/>
<reference evidence="2 3" key="1">
    <citation type="journal article" date="2023" name="Proc. Natl. Acad. Sci. U.S.A.">
        <title>A global phylogenomic analysis of the shiitake genus Lentinula.</title>
        <authorList>
            <person name="Sierra-Patev S."/>
            <person name="Min B."/>
            <person name="Naranjo-Ortiz M."/>
            <person name="Looney B."/>
            <person name="Konkel Z."/>
            <person name="Slot J.C."/>
            <person name="Sakamoto Y."/>
            <person name="Steenwyk J.L."/>
            <person name="Rokas A."/>
            <person name="Carro J."/>
            <person name="Camarero S."/>
            <person name="Ferreira P."/>
            <person name="Molpeceres G."/>
            <person name="Ruiz-Duenas F.J."/>
            <person name="Serrano A."/>
            <person name="Henrissat B."/>
            <person name="Drula E."/>
            <person name="Hughes K.W."/>
            <person name="Mata J.L."/>
            <person name="Ishikawa N.K."/>
            <person name="Vargas-Isla R."/>
            <person name="Ushijima S."/>
            <person name="Smith C.A."/>
            <person name="Donoghue J."/>
            <person name="Ahrendt S."/>
            <person name="Andreopoulos W."/>
            <person name="He G."/>
            <person name="LaButti K."/>
            <person name="Lipzen A."/>
            <person name="Ng V."/>
            <person name="Riley R."/>
            <person name="Sandor L."/>
            <person name="Barry K."/>
            <person name="Martinez A.T."/>
            <person name="Xiao Y."/>
            <person name="Gibbons J.G."/>
            <person name="Terashima K."/>
            <person name="Grigoriev I.V."/>
            <person name="Hibbett D."/>
        </authorList>
    </citation>
    <scope>NUCLEOTIDE SEQUENCE [LARGE SCALE GENOMIC DNA]</scope>
    <source>
        <strain evidence="2 3">TFB7810</strain>
    </source>
</reference>
<comment type="caution">
    <text evidence="2">The sequence shown here is derived from an EMBL/GenBank/DDBJ whole genome shotgun (WGS) entry which is preliminary data.</text>
</comment>
<evidence type="ECO:0000313" key="2">
    <source>
        <dbReference type="EMBL" id="KAJ3747077.1"/>
    </source>
</evidence>
<evidence type="ECO:0000313" key="3">
    <source>
        <dbReference type="Proteomes" id="UP001142393"/>
    </source>
</evidence>
<organism evidence="2 3">
    <name type="scientific">Lentinula detonsa</name>
    <dbReference type="NCBI Taxonomy" id="2804962"/>
    <lineage>
        <taxon>Eukaryota</taxon>
        <taxon>Fungi</taxon>
        <taxon>Dikarya</taxon>
        <taxon>Basidiomycota</taxon>
        <taxon>Agaricomycotina</taxon>
        <taxon>Agaricomycetes</taxon>
        <taxon>Agaricomycetidae</taxon>
        <taxon>Agaricales</taxon>
        <taxon>Marasmiineae</taxon>
        <taxon>Omphalotaceae</taxon>
        <taxon>Lentinula</taxon>
    </lineage>
</organism>
<evidence type="ECO:0000256" key="1">
    <source>
        <dbReference type="SAM" id="MobiDB-lite"/>
    </source>
</evidence>
<sequence length="734" mass="84064">MEFRSFCTLKELVFECCPQSAYQRVASALGIDVQGDVSRRSVGRIVKEGGNAAKSQFGQAVLNAKGVTISSDGTTHMNENYETKHATVIQDDLRLQFFLGLKMAVNHTSETQFDGWIETVEDIFHLLYESGMCSEDDAHVFWNLVTGFHSDHAEDQKKLFRLLKDWKEICCIESMGKRTVKQLNDLTYACLIFQGSQVLVEKAGGSCTWDALPEEDQTRRLEEMEAQIIRDIGRTEYDKLSPEEQADMELFLWAGCCMHKEMNTFKGGCIGLDQFWKDHSELTPPALLPNRDNAATLLGAVGTDAAKRAQERMEGGTIKVVSLAGALFRHKDRKRGQQDTLRFFFDFKKGFIISFPDTSNTRFQSHAEACAVIITYIDLFIEFLMYVQLNKAAGKLNHLEQNLRVGLKDIATRHEICVITLYWLAISIPYMREIRGPYAKEDNMLMLWGLHQRVIHHIDTLIEYPEYLIGPDASEVKGSLNGQVWERPQAFYAVQSYMIQLPHLQDLLIYFLRSSQVVWLRFMSEFDEYGALSHATPEQIEHAFMEKTNNLNEAAFGMYKQTARVNPTISLSQYNSRQMYKFNNTSNFLHSLSPEMHAWLQRITRKQDSSGAGRQEKLRLAEYCQNVAKNRIKKDEANAARRQAAEEEINAVTPILTITELESRLQKGSSRYLTVADLTLQLKWHRMHGPLNSIPNLGNSAVDDVEEDHPDITVKDLEDYMDKSYDSEEDYYRK</sequence>
<protein>
    <submittedName>
        <fullName evidence="2">Uncharacterized protein</fullName>
    </submittedName>
</protein>
<gene>
    <name evidence="2" type="ORF">DFH05DRAFT_1457516</name>
</gene>
<name>A0A9W8P4S3_9AGAR</name>
<proteinExistence type="predicted"/>
<feature type="compositionally biased region" description="Basic and acidic residues" evidence="1">
    <location>
        <begin position="710"/>
        <end position="734"/>
    </location>
</feature>
<feature type="region of interest" description="Disordered" evidence="1">
    <location>
        <begin position="698"/>
        <end position="734"/>
    </location>
</feature>
<dbReference type="Proteomes" id="UP001142393">
    <property type="component" value="Unassembled WGS sequence"/>
</dbReference>